<dbReference type="STRING" id="318464.IO99_09160"/>
<comment type="similarity">
    <text evidence="6 9 11">Belongs to the PTH family.</text>
</comment>
<reference evidence="12 13" key="1">
    <citation type="submission" date="2014-07" db="EMBL/GenBank/DDBJ databases">
        <title>Draft genome of Clostridium sulfidigenes 113A isolated from sediments associated with methane hydrate from Krishna Godavari basin.</title>
        <authorList>
            <person name="Honkalas V.S."/>
            <person name="Dabir A.P."/>
            <person name="Arora P."/>
            <person name="Dhakephalkar P.K."/>
        </authorList>
    </citation>
    <scope>NUCLEOTIDE SEQUENCE [LARGE SCALE GENOMIC DNA]</scope>
    <source>
        <strain evidence="12 13">113A</strain>
    </source>
</reference>
<comment type="function">
    <text evidence="9">Hydrolyzes ribosome-free peptidyl-tRNAs (with 1 or more amino acids incorporated), which drop off the ribosome during protein synthesis, or as a result of ribosome stalling.</text>
</comment>
<evidence type="ECO:0000256" key="11">
    <source>
        <dbReference type="RuleBase" id="RU004320"/>
    </source>
</evidence>
<dbReference type="HAMAP" id="MF_00083">
    <property type="entry name" value="Pept_tRNA_hydro_bact"/>
    <property type="match status" value="1"/>
</dbReference>
<dbReference type="GO" id="GO:0072344">
    <property type="term" value="P:rescue of stalled ribosome"/>
    <property type="evidence" value="ECO:0007669"/>
    <property type="project" value="UniProtKB-UniRule"/>
</dbReference>
<dbReference type="GO" id="GO:0006515">
    <property type="term" value="P:protein quality control for misfolded or incompletely synthesized proteins"/>
    <property type="evidence" value="ECO:0007669"/>
    <property type="project" value="UniProtKB-UniRule"/>
</dbReference>
<dbReference type="Proteomes" id="UP000028542">
    <property type="component" value="Unassembled WGS sequence"/>
</dbReference>
<dbReference type="GO" id="GO:0004045">
    <property type="term" value="F:peptidyl-tRNA hydrolase activity"/>
    <property type="evidence" value="ECO:0007669"/>
    <property type="project" value="UniProtKB-UniRule"/>
</dbReference>
<comment type="catalytic activity">
    <reaction evidence="7 9 10">
        <text>an N-acyl-L-alpha-aminoacyl-tRNA + H2O = an N-acyl-L-amino acid + a tRNA + H(+)</text>
        <dbReference type="Rhea" id="RHEA:54448"/>
        <dbReference type="Rhea" id="RHEA-COMP:10123"/>
        <dbReference type="Rhea" id="RHEA-COMP:13883"/>
        <dbReference type="ChEBI" id="CHEBI:15377"/>
        <dbReference type="ChEBI" id="CHEBI:15378"/>
        <dbReference type="ChEBI" id="CHEBI:59874"/>
        <dbReference type="ChEBI" id="CHEBI:78442"/>
        <dbReference type="ChEBI" id="CHEBI:138191"/>
        <dbReference type="EC" id="3.1.1.29"/>
    </reaction>
</comment>
<keyword evidence="2 9" id="KW-0963">Cytoplasm</keyword>
<dbReference type="NCBIfam" id="TIGR00447">
    <property type="entry name" value="pth"/>
    <property type="match status" value="1"/>
</dbReference>
<feature type="binding site" evidence="9">
    <location>
        <position position="14"/>
    </location>
    <ligand>
        <name>tRNA</name>
        <dbReference type="ChEBI" id="CHEBI:17843"/>
    </ligand>
</feature>
<dbReference type="EC" id="3.1.1.29" evidence="1 9"/>
<dbReference type="eggNOG" id="COG0193">
    <property type="taxonomic scope" value="Bacteria"/>
</dbReference>
<feature type="binding site" evidence="9">
    <location>
        <position position="64"/>
    </location>
    <ligand>
        <name>tRNA</name>
        <dbReference type="ChEBI" id="CHEBI:17843"/>
    </ligand>
</feature>
<dbReference type="PROSITE" id="PS01195">
    <property type="entry name" value="PEPT_TRNA_HYDROL_1"/>
    <property type="match status" value="1"/>
</dbReference>
<evidence type="ECO:0000256" key="6">
    <source>
        <dbReference type="ARBA" id="ARBA00038063"/>
    </source>
</evidence>
<comment type="function">
    <text evidence="9">Catalyzes the release of premature peptidyl moieties from peptidyl-tRNA molecules trapped in stalled 50S ribosomal subunits, and thus maintains levels of free tRNAs and 50S ribosomes.</text>
</comment>
<evidence type="ECO:0000256" key="10">
    <source>
        <dbReference type="RuleBase" id="RU000673"/>
    </source>
</evidence>
<feature type="active site" description="Proton acceptor" evidence="9">
    <location>
        <position position="19"/>
    </location>
</feature>
<name>A0A084JC48_9CLOT</name>
<dbReference type="Gene3D" id="3.40.50.1470">
    <property type="entry name" value="Peptidyl-tRNA hydrolase"/>
    <property type="match status" value="1"/>
</dbReference>
<evidence type="ECO:0000256" key="7">
    <source>
        <dbReference type="ARBA" id="ARBA00048707"/>
    </source>
</evidence>
<feature type="site" description="Stabilizes the basic form of H active site to accept a proton" evidence="9">
    <location>
        <position position="91"/>
    </location>
</feature>
<feature type="binding site" evidence="9">
    <location>
        <position position="112"/>
    </location>
    <ligand>
        <name>tRNA</name>
        <dbReference type="ChEBI" id="CHEBI:17843"/>
    </ligand>
</feature>
<keyword evidence="3 9" id="KW-0820">tRNA-binding</keyword>
<comment type="caution">
    <text evidence="12">The sequence shown here is derived from an EMBL/GenBank/DDBJ whole genome shotgun (WGS) entry which is preliminary data.</text>
</comment>
<comment type="subcellular location">
    <subcellularLocation>
        <location evidence="9">Cytoplasm</location>
    </subcellularLocation>
</comment>
<evidence type="ECO:0000313" key="12">
    <source>
        <dbReference type="EMBL" id="KEZ86532.1"/>
    </source>
</evidence>
<keyword evidence="13" id="KW-1185">Reference proteome</keyword>
<evidence type="ECO:0000256" key="4">
    <source>
        <dbReference type="ARBA" id="ARBA00022801"/>
    </source>
</evidence>
<feature type="binding site" evidence="9">
    <location>
        <position position="66"/>
    </location>
    <ligand>
        <name>tRNA</name>
        <dbReference type="ChEBI" id="CHEBI:17843"/>
    </ligand>
</feature>
<dbReference type="SUPFAM" id="SSF53178">
    <property type="entry name" value="Peptidyl-tRNA hydrolase-like"/>
    <property type="match status" value="1"/>
</dbReference>
<sequence length="189" mass="21058">MYLVVGLGNPGDRYDKTRHNVGFDVVDMCEKKYNFSINRTKFKGVYGESSIANEKVIFLKPQTYMNLSGESVRSIIDFYKIPVENIIVIYDDISLEVGRLRIKGKGSAGGHNGIKNIISHLGTDSFSRIKVGIGEPTYDLVEFVTGRFSNEDREIVEKSFEAAVDAVSVIINEGINQAMNKFNSFNAGK</sequence>
<feature type="site" description="Discriminates between blocked and unblocked aminoacyl-tRNA" evidence="9">
    <location>
        <position position="9"/>
    </location>
</feature>
<dbReference type="InterPro" id="IPR018171">
    <property type="entry name" value="Pept_tRNA_hydro_CS"/>
</dbReference>
<evidence type="ECO:0000256" key="8">
    <source>
        <dbReference type="ARBA" id="ARBA00050038"/>
    </source>
</evidence>
<accession>A0A084JC48</accession>
<dbReference type="InterPro" id="IPR001328">
    <property type="entry name" value="Pept_tRNA_hydro"/>
</dbReference>
<proteinExistence type="inferred from homology"/>
<evidence type="ECO:0000256" key="9">
    <source>
        <dbReference type="HAMAP-Rule" id="MF_00083"/>
    </source>
</evidence>
<dbReference type="AlphaFoldDB" id="A0A084JC48"/>
<dbReference type="GO" id="GO:0005737">
    <property type="term" value="C:cytoplasm"/>
    <property type="evidence" value="ECO:0007669"/>
    <property type="project" value="UniProtKB-SubCell"/>
</dbReference>
<evidence type="ECO:0000313" key="13">
    <source>
        <dbReference type="Proteomes" id="UP000028542"/>
    </source>
</evidence>
<evidence type="ECO:0000256" key="2">
    <source>
        <dbReference type="ARBA" id="ARBA00022490"/>
    </source>
</evidence>
<keyword evidence="4 9" id="KW-0378">Hydrolase</keyword>
<evidence type="ECO:0000256" key="1">
    <source>
        <dbReference type="ARBA" id="ARBA00013260"/>
    </source>
</evidence>
<dbReference type="EMBL" id="JPMD01000021">
    <property type="protein sequence ID" value="KEZ86532.1"/>
    <property type="molecule type" value="Genomic_DNA"/>
</dbReference>
<dbReference type="RefSeq" id="WP_035132507.1">
    <property type="nucleotide sequence ID" value="NZ_JPMD01000021.1"/>
</dbReference>
<dbReference type="PANTHER" id="PTHR17224">
    <property type="entry name" value="PEPTIDYL-TRNA HYDROLASE"/>
    <property type="match status" value="1"/>
</dbReference>
<dbReference type="InterPro" id="IPR036416">
    <property type="entry name" value="Pept_tRNA_hydro_sf"/>
</dbReference>
<dbReference type="FunFam" id="3.40.50.1470:FF:000001">
    <property type="entry name" value="Peptidyl-tRNA hydrolase"/>
    <property type="match status" value="1"/>
</dbReference>
<dbReference type="PANTHER" id="PTHR17224:SF1">
    <property type="entry name" value="PEPTIDYL-TRNA HYDROLASE"/>
    <property type="match status" value="1"/>
</dbReference>
<dbReference type="GO" id="GO:0000049">
    <property type="term" value="F:tRNA binding"/>
    <property type="evidence" value="ECO:0007669"/>
    <property type="project" value="UniProtKB-UniRule"/>
</dbReference>
<evidence type="ECO:0000256" key="5">
    <source>
        <dbReference type="ARBA" id="ARBA00022884"/>
    </source>
</evidence>
<gene>
    <name evidence="9" type="primary">pth</name>
    <name evidence="12" type="ORF">IO99_09160</name>
</gene>
<dbReference type="Pfam" id="PF01195">
    <property type="entry name" value="Pept_tRNA_hydro"/>
    <property type="match status" value="1"/>
</dbReference>
<evidence type="ECO:0000256" key="3">
    <source>
        <dbReference type="ARBA" id="ARBA00022555"/>
    </source>
</evidence>
<dbReference type="PROSITE" id="PS01196">
    <property type="entry name" value="PEPT_TRNA_HYDROL_2"/>
    <property type="match status" value="1"/>
</dbReference>
<organism evidence="12 13">
    <name type="scientific">Clostridium sulfidigenes</name>
    <dbReference type="NCBI Taxonomy" id="318464"/>
    <lineage>
        <taxon>Bacteria</taxon>
        <taxon>Bacillati</taxon>
        <taxon>Bacillota</taxon>
        <taxon>Clostridia</taxon>
        <taxon>Eubacteriales</taxon>
        <taxon>Clostridiaceae</taxon>
        <taxon>Clostridium</taxon>
    </lineage>
</organism>
<protein>
    <recommendedName>
        <fullName evidence="8 9">Peptidyl-tRNA hydrolase</fullName>
        <shortName evidence="9">Pth</shortName>
        <ecNumber evidence="1 9">3.1.1.29</ecNumber>
    </recommendedName>
</protein>
<dbReference type="CDD" id="cd00462">
    <property type="entry name" value="PTH"/>
    <property type="match status" value="1"/>
</dbReference>
<keyword evidence="5 9" id="KW-0694">RNA-binding</keyword>
<comment type="subunit">
    <text evidence="9">Monomer.</text>
</comment>